<reference evidence="3 4" key="1">
    <citation type="submission" date="2016-06" db="EMBL/GenBank/DDBJ databases">
        <title>Complete genome sequence of a deep-branching marine Gamma Proteobacterium Woeseia oceani type strain XK5.</title>
        <authorList>
            <person name="Mu D."/>
            <person name="Du Z."/>
        </authorList>
    </citation>
    <scope>NUCLEOTIDE SEQUENCE [LARGE SCALE GENOMIC DNA]</scope>
    <source>
        <strain evidence="3 4">XK5</strain>
    </source>
</reference>
<evidence type="ECO:0000259" key="2">
    <source>
        <dbReference type="Pfam" id="PF14238"/>
    </source>
</evidence>
<dbReference type="OrthoDB" id="7008377at2"/>
<feature type="region of interest" description="Disordered" evidence="1">
    <location>
        <begin position="288"/>
        <end position="313"/>
    </location>
</feature>
<dbReference type="STRING" id="1548547.BA177_05385"/>
<dbReference type="KEGG" id="woc:BA177_05385"/>
<dbReference type="Proteomes" id="UP000092695">
    <property type="component" value="Chromosome"/>
</dbReference>
<accession>A0A193LE99</accession>
<feature type="compositionally biased region" description="Low complexity" evidence="1">
    <location>
        <begin position="298"/>
        <end position="313"/>
    </location>
</feature>
<keyword evidence="4" id="KW-1185">Reference proteome</keyword>
<dbReference type="Pfam" id="PF14238">
    <property type="entry name" value="DUF4340"/>
    <property type="match status" value="1"/>
</dbReference>
<gene>
    <name evidence="3" type="ORF">BA177_05385</name>
</gene>
<sequence length="356" mass="38255">MRTATVKKLAIAAGLLVVAAIILQTGTSTTNGSSSALMLPELKSQLNQLHSLTVRQGDNTVTIERADERWVVVEKSNYPADAVKLRGALLDLAEARRLEAKTANPERHEQLGLASDGEGTTIELKGASGEAFTPVSLIAGNPVQADYRYVRMTDDNQSWLIDRDPDIPAAATEWLDDNLIDIRSIDIHAVRIEHADGEQLSFTRTDGTLAPDNLPEGRELTSPSATNSIGNALQALRLDDVQPAPADIEADTTTILTSTTGLTVTARHYLLDDEDWFAFAASVVEPATSEEATDSDGDAASADAEEQASANERATAAALAAEINERAQGWLYKLPSYKGEAFVKRWADLLTSDDDA</sequence>
<name>A0A193LE99_9GAMM</name>
<dbReference type="RefSeq" id="WP_068613859.1">
    <property type="nucleotide sequence ID" value="NZ_CP016268.1"/>
</dbReference>
<dbReference type="AlphaFoldDB" id="A0A193LE99"/>
<protein>
    <recommendedName>
        <fullName evidence="2">DUF4340 domain-containing protein</fullName>
    </recommendedName>
</protein>
<evidence type="ECO:0000313" key="4">
    <source>
        <dbReference type="Proteomes" id="UP000092695"/>
    </source>
</evidence>
<feature type="domain" description="DUF4340" evidence="2">
    <location>
        <begin position="70"/>
        <end position="244"/>
    </location>
</feature>
<proteinExistence type="predicted"/>
<organism evidence="3 4">
    <name type="scientific">Woeseia oceani</name>
    <dbReference type="NCBI Taxonomy" id="1548547"/>
    <lineage>
        <taxon>Bacteria</taxon>
        <taxon>Pseudomonadati</taxon>
        <taxon>Pseudomonadota</taxon>
        <taxon>Gammaproteobacteria</taxon>
        <taxon>Woeseiales</taxon>
        <taxon>Woeseiaceae</taxon>
        <taxon>Woeseia</taxon>
    </lineage>
</organism>
<dbReference type="InterPro" id="IPR025641">
    <property type="entry name" value="DUF4340"/>
</dbReference>
<evidence type="ECO:0000313" key="3">
    <source>
        <dbReference type="EMBL" id="ANO50714.1"/>
    </source>
</evidence>
<dbReference type="EMBL" id="CP016268">
    <property type="protein sequence ID" value="ANO50714.1"/>
    <property type="molecule type" value="Genomic_DNA"/>
</dbReference>
<evidence type="ECO:0000256" key="1">
    <source>
        <dbReference type="SAM" id="MobiDB-lite"/>
    </source>
</evidence>